<evidence type="ECO:0000259" key="1">
    <source>
        <dbReference type="Pfam" id="PF02486"/>
    </source>
</evidence>
<dbReference type="PATRIC" id="fig|1214179.4.peg.253"/>
<sequence>MNTVRIDYFAVTVKNIPPESVLTDILLIPLEDFTFNNWGINKYQRHYACSEIKVYFNEDRPSMGVFIELKGQGCRQYEEFLDGNENNWIALIGRLYQYSVNFTRLDIAHDIFDGSLDVQRVYDYCKKGLCISKAKHFEYHEKSVLENGERVGETVAIGSRGNQQWCIYNKRMEQLSKQELVEYPSWIRAELRCWQDKANIIAEQLFLKRPLSSIYFEAINGHYRFVKPNATDTNRWRRKKVKWWLDYLKTENQTYLSVERTKPTLRQSEAWTEKQVAKTLAKVYTAKYKAYDVQKAEDYIQGLLKEGLSRLTDNDEKDIEQYIREQNSSPLWGQKKTT</sequence>
<proteinExistence type="predicted"/>
<dbReference type="RefSeq" id="WP_024390705.1">
    <property type="nucleotide sequence ID" value="NZ_ALLE01000024.1"/>
</dbReference>
<accession>A0A075SEP3</accession>
<evidence type="ECO:0000313" key="4">
    <source>
        <dbReference type="Proteomes" id="UP000028185"/>
    </source>
</evidence>
<dbReference type="EMBL" id="CP008921">
    <property type="protein sequence ID" value="AIG42789.1"/>
    <property type="molecule type" value="Genomic_DNA"/>
</dbReference>
<dbReference type="AlphaFoldDB" id="A0A075SEP3"/>
<organism evidence="3 4">
    <name type="scientific">Streptococcus suis 6407</name>
    <dbReference type="NCBI Taxonomy" id="1214179"/>
    <lineage>
        <taxon>Bacteria</taxon>
        <taxon>Bacillati</taxon>
        <taxon>Bacillota</taxon>
        <taxon>Bacilli</taxon>
        <taxon>Lactobacillales</taxon>
        <taxon>Streptococcaceae</taxon>
        <taxon>Streptococcus</taxon>
    </lineage>
</organism>
<dbReference type="Proteomes" id="UP000028185">
    <property type="component" value="Chromosome"/>
</dbReference>
<dbReference type="Pfam" id="PF18106">
    <property type="entry name" value="Rol_Rep_N"/>
    <property type="match status" value="1"/>
</dbReference>
<reference evidence="3 4" key="1">
    <citation type="journal article" date="2014" name="Genome Announc.">
        <title>Whole-Genome Sequence of Streptococcus suis Serotype 4 Reference Strain 6407.</title>
        <authorList>
            <person name="Wang K."/>
            <person name="Chen J."/>
            <person name="Yao H."/>
            <person name="Lu C."/>
        </authorList>
    </citation>
    <scope>NUCLEOTIDE SEQUENCE [LARGE SCALE GENOMIC DNA]</scope>
    <source>
        <strain evidence="3">6407</strain>
    </source>
</reference>
<name>A0A075SEP3_STRSU</name>
<dbReference type="InterPro" id="IPR040819">
    <property type="entry name" value="Rol_Rep_N"/>
</dbReference>
<protein>
    <submittedName>
        <fullName evidence="3">Cro/Cl family transcriptional regulator</fullName>
    </submittedName>
</protein>
<dbReference type="InterPro" id="IPR003491">
    <property type="entry name" value="REP-like_C"/>
</dbReference>
<evidence type="ECO:0000259" key="2">
    <source>
        <dbReference type="Pfam" id="PF18106"/>
    </source>
</evidence>
<feature type="domain" description="Rolling Circle replication initiation protein N-terminal" evidence="2">
    <location>
        <begin position="4"/>
        <end position="92"/>
    </location>
</feature>
<dbReference type="Pfam" id="PF02486">
    <property type="entry name" value="Rep_trans"/>
    <property type="match status" value="1"/>
</dbReference>
<evidence type="ECO:0000313" key="3">
    <source>
        <dbReference type="EMBL" id="AIG42789.1"/>
    </source>
</evidence>
<feature type="domain" description="Replication initiation protein-like C-terminal" evidence="1">
    <location>
        <begin position="100"/>
        <end position="303"/>
    </location>
</feature>
<gene>
    <name evidence="3" type="ORF">ID09_01410</name>
</gene>
<dbReference type="HOGENOM" id="CLU_037938_1_0_9"/>